<keyword evidence="2 6" id="KW-0805">Transcription regulation</keyword>
<dbReference type="NCBIfam" id="TIGR02479">
    <property type="entry name" value="FliA_WhiG"/>
    <property type="match status" value="1"/>
</dbReference>
<keyword evidence="4 6" id="KW-0238">DNA-binding</keyword>
<dbReference type="InterPro" id="IPR007627">
    <property type="entry name" value="RNA_pol_sigma70_r2"/>
</dbReference>
<keyword evidence="9" id="KW-1185">Reference proteome</keyword>
<evidence type="ECO:0000256" key="4">
    <source>
        <dbReference type="ARBA" id="ARBA00023125"/>
    </source>
</evidence>
<dbReference type="PRINTS" id="PR00046">
    <property type="entry name" value="SIGMA70FCT"/>
</dbReference>
<feature type="region of interest" description="Sigma-70 factor domain-4" evidence="6">
    <location>
        <begin position="189"/>
        <end position="237"/>
    </location>
</feature>
<dbReference type="Pfam" id="PF04545">
    <property type="entry name" value="Sigma70_r4"/>
    <property type="match status" value="1"/>
</dbReference>
<dbReference type="RefSeq" id="WP_219936423.1">
    <property type="nucleotide sequence ID" value="NZ_JAGFNY010000003.1"/>
</dbReference>
<dbReference type="PANTHER" id="PTHR30385">
    <property type="entry name" value="SIGMA FACTOR F FLAGELLAR"/>
    <property type="match status" value="1"/>
</dbReference>
<dbReference type="Gene3D" id="1.10.1740.10">
    <property type="match status" value="1"/>
</dbReference>
<dbReference type="InterPro" id="IPR012845">
    <property type="entry name" value="RNA_pol_sigma_FliA_WhiG"/>
</dbReference>
<dbReference type="PROSITE" id="PS00715">
    <property type="entry name" value="SIGMA70_1"/>
    <property type="match status" value="1"/>
</dbReference>
<dbReference type="Pfam" id="PF04539">
    <property type="entry name" value="Sigma70_r3"/>
    <property type="match status" value="1"/>
</dbReference>
<comment type="function">
    <text evidence="6">Sigma factors are initiation factors that promote the attachment of RNA polymerase to specific initiation sites and are then released. This sigma factor controls the expression of flagella-related genes.</text>
</comment>
<comment type="caution">
    <text evidence="8">The sequence shown here is derived from an EMBL/GenBank/DDBJ whole genome shotgun (WGS) entry which is preliminary data.</text>
</comment>
<feature type="short sequence motif" description="Interaction with polymerase core subunit RpoC" evidence="6">
    <location>
        <begin position="49"/>
        <end position="52"/>
    </location>
</feature>
<comment type="caution">
    <text evidence="6">Lacks conserved residue(s) required for the propagation of feature annotation.</text>
</comment>
<dbReference type="NCBIfam" id="NF005413">
    <property type="entry name" value="PRK06986.1"/>
    <property type="match status" value="1"/>
</dbReference>
<dbReference type="InterPro" id="IPR007630">
    <property type="entry name" value="RNA_pol_sigma70_r4"/>
</dbReference>
<dbReference type="InterPro" id="IPR000943">
    <property type="entry name" value="RNA_pol_sigma70"/>
</dbReference>
<dbReference type="EMBL" id="JAGFNY010000003">
    <property type="protein sequence ID" value="MBW7569628.1"/>
    <property type="molecule type" value="Genomic_DNA"/>
</dbReference>
<dbReference type="SUPFAM" id="SSF88659">
    <property type="entry name" value="Sigma3 and sigma4 domains of RNA polymerase sigma factors"/>
    <property type="match status" value="2"/>
</dbReference>
<dbReference type="InterPro" id="IPR013325">
    <property type="entry name" value="RNA_pol_sigma_r2"/>
</dbReference>
<dbReference type="InterPro" id="IPR013324">
    <property type="entry name" value="RNA_pol_sigma_r3/r4-like"/>
</dbReference>
<protein>
    <recommendedName>
        <fullName evidence="6">RNA polymerase sigma factor FliA</fullName>
    </recommendedName>
    <alternativeName>
        <fullName evidence="6">RNA polymerase sigma factor for flagellar operon</fullName>
    </alternativeName>
    <alternativeName>
        <fullName evidence="6">Sigma F</fullName>
    </alternativeName>
    <alternativeName>
        <fullName evidence="6">Sigma-28</fullName>
    </alternativeName>
</protein>
<name>A0ABS7DED7_9GAMM</name>
<dbReference type="PANTHER" id="PTHR30385:SF7">
    <property type="entry name" value="RNA POLYMERASE SIGMA FACTOR FLIA"/>
    <property type="match status" value="1"/>
</dbReference>
<evidence type="ECO:0000256" key="3">
    <source>
        <dbReference type="ARBA" id="ARBA00023082"/>
    </source>
</evidence>
<dbReference type="Pfam" id="PF04542">
    <property type="entry name" value="Sigma70_r2"/>
    <property type="match status" value="1"/>
</dbReference>
<keyword evidence="5 6" id="KW-0804">Transcription</keyword>
<reference evidence="8 9" key="1">
    <citation type="submission" date="2021-03" db="EMBL/GenBank/DDBJ databases">
        <title>Succinivibrio sp. nov. isolated from feces of cow.</title>
        <authorList>
            <person name="Choi J.-Y."/>
        </authorList>
    </citation>
    <scope>NUCLEOTIDE SEQUENCE [LARGE SCALE GENOMIC DNA]</scope>
    <source>
        <strain evidence="8 9">AGMB01872</strain>
    </source>
</reference>
<feature type="DNA-binding region" description="H-T-H motif" evidence="6">
    <location>
        <begin position="211"/>
        <end position="230"/>
    </location>
</feature>
<keyword evidence="1 6" id="KW-0963">Cytoplasm</keyword>
<evidence type="ECO:0000313" key="9">
    <source>
        <dbReference type="Proteomes" id="UP000731465"/>
    </source>
</evidence>
<dbReference type="InterPro" id="IPR028617">
    <property type="entry name" value="Sigma70_FliA"/>
</dbReference>
<dbReference type="Proteomes" id="UP000731465">
    <property type="component" value="Unassembled WGS sequence"/>
</dbReference>
<organism evidence="8 9">
    <name type="scientific">Succinivibrio faecicola</name>
    <dbReference type="NCBI Taxonomy" id="2820300"/>
    <lineage>
        <taxon>Bacteria</taxon>
        <taxon>Pseudomonadati</taxon>
        <taxon>Pseudomonadota</taxon>
        <taxon>Gammaproteobacteria</taxon>
        <taxon>Aeromonadales</taxon>
        <taxon>Succinivibrionaceae</taxon>
        <taxon>Succinivibrio</taxon>
    </lineage>
</organism>
<dbReference type="NCBIfam" id="TIGR02937">
    <property type="entry name" value="sigma70-ECF"/>
    <property type="match status" value="1"/>
</dbReference>
<evidence type="ECO:0000256" key="1">
    <source>
        <dbReference type="ARBA" id="ARBA00022490"/>
    </source>
</evidence>
<dbReference type="CDD" id="cd06171">
    <property type="entry name" value="Sigma70_r4"/>
    <property type="match status" value="1"/>
</dbReference>
<feature type="region of interest" description="Sigma-70 factor domain-2" evidence="6">
    <location>
        <begin position="22"/>
        <end position="94"/>
    </location>
</feature>
<comment type="similarity">
    <text evidence="6">Belongs to the sigma-70 factor family. FliA subfamily.</text>
</comment>
<proteinExistence type="inferred from homology"/>
<comment type="subcellular location">
    <subcellularLocation>
        <location evidence="6">Cytoplasm</location>
    </subcellularLocation>
</comment>
<dbReference type="InterPro" id="IPR014284">
    <property type="entry name" value="RNA_pol_sigma-70_dom"/>
</dbReference>
<sequence length="246" mass="27438">MSGKVNGAKIYQAQARLDISAKVEEYAPLVKRIALHMKARLPACVEVDDLIQSGMIGLIDAVSHYEEGHGASFDTYASIRIRGAMIDELRQSDWAPRSVHQNTRSISQAINKLSHQLGREPKDIEIANELGVDIDKYNQMLLDSSSTQIIGIDDLGVTDDVIADGGDNTRDRLFETLASSSFKKSLAEAIKNLPEKEQQILALYYDEELNLKEIGKVLELSESRICQLMSQTMARLRSMLKDWTAN</sequence>
<dbReference type="SUPFAM" id="SSF88946">
    <property type="entry name" value="Sigma2 domain of RNA polymerase sigma factors"/>
    <property type="match status" value="1"/>
</dbReference>
<evidence type="ECO:0000256" key="5">
    <source>
        <dbReference type="ARBA" id="ARBA00023163"/>
    </source>
</evidence>
<dbReference type="InterPro" id="IPR007624">
    <property type="entry name" value="RNA_pol_sigma70_r3"/>
</dbReference>
<evidence type="ECO:0000256" key="2">
    <source>
        <dbReference type="ARBA" id="ARBA00023015"/>
    </source>
</evidence>
<dbReference type="PIRSF" id="PIRSF000770">
    <property type="entry name" value="RNA_pol_sigma-SigE/K"/>
    <property type="match status" value="1"/>
</dbReference>
<accession>A0ABS7DED7</accession>
<gene>
    <name evidence="6" type="primary">fliA</name>
    <name evidence="8" type="ORF">J5V48_01840</name>
</gene>
<evidence type="ECO:0000256" key="6">
    <source>
        <dbReference type="HAMAP-Rule" id="MF_00962"/>
    </source>
</evidence>
<evidence type="ECO:0000313" key="8">
    <source>
        <dbReference type="EMBL" id="MBW7569628.1"/>
    </source>
</evidence>
<dbReference type="HAMAP" id="MF_00962">
    <property type="entry name" value="Sigma70_FliA"/>
    <property type="match status" value="1"/>
</dbReference>
<feature type="domain" description="RNA polymerase sigma-70" evidence="7">
    <location>
        <begin position="49"/>
        <end position="62"/>
    </location>
</feature>
<dbReference type="Gene3D" id="1.20.140.160">
    <property type="match status" value="1"/>
</dbReference>
<keyword evidence="3 6" id="KW-0731">Sigma factor</keyword>
<evidence type="ECO:0000259" key="7">
    <source>
        <dbReference type="PROSITE" id="PS00715"/>
    </source>
</evidence>